<protein>
    <submittedName>
        <fullName evidence="2">Uncharacterized protein</fullName>
    </submittedName>
</protein>
<feature type="region of interest" description="Disordered" evidence="1">
    <location>
        <begin position="1"/>
        <end position="79"/>
    </location>
</feature>
<evidence type="ECO:0000313" key="3">
    <source>
        <dbReference type="Proteomes" id="UP001153328"/>
    </source>
</evidence>
<dbReference type="Proteomes" id="UP001153328">
    <property type="component" value="Unassembled WGS sequence"/>
</dbReference>
<evidence type="ECO:0000313" key="2">
    <source>
        <dbReference type="EMBL" id="CAG7650086.1"/>
    </source>
</evidence>
<keyword evidence="3" id="KW-1185">Reference proteome</keyword>
<evidence type="ECO:0000256" key="1">
    <source>
        <dbReference type="SAM" id="MobiDB-lite"/>
    </source>
</evidence>
<dbReference type="EMBL" id="CAJVAX010000019">
    <property type="protein sequence ID" value="CAG7650086.1"/>
    <property type="molecule type" value="Genomic_DNA"/>
</dbReference>
<gene>
    <name evidence="2" type="ORF">SBRY_50269</name>
</gene>
<organism evidence="2 3">
    <name type="scientific">Actinacidiphila bryophytorum</name>
    <dbReference type="NCBI Taxonomy" id="1436133"/>
    <lineage>
        <taxon>Bacteria</taxon>
        <taxon>Bacillati</taxon>
        <taxon>Actinomycetota</taxon>
        <taxon>Actinomycetes</taxon>
        <taxon>Kitasatosporales</taxon>
        <taxon>Streptomycetaceae</taxon>
        <taxon>Actinacidiphila</taxon>
    </lineage>
</organism>
<name>A0A9W4H4L5_9ACTN</name>
<feature type="compositionally biased region" description="Basic and acidic residues" evidence="1">
    <location>
        <begin position="46"/>
        <end position="56"/>
    </location>
</feature>
<dbReference type="AlphaFoldDB" id="A0A9W4H4L5"/>
<reference evidence="2" key="1">
    <citation type="submission" date="2021-06" db="EMBL/GenBank/DDBJ databases">
        <authorList>
            <person name="Arsene-Ploetze F."/>
        </authorList>
    </citation>
    <scope>NUCLEOTIDE SEQUENCE</scope>
    <source>
        <strain evidence="2">SBRY1</strain>
    </source>
</reference>
<sequence>MVGAQNPGRNDVAPGLVAPGLVAPGVAPPTAQQGLGKSEPGQCREQAIDPRVRKGVEPAAGGPETVVMDGPNFTAPPPGPEPDAVDAFLSGVDHAVNSNTLLLTAVCDVPVTADNRQAVLRAFLRSALFEQLMRAADRDRGWYNLADGYDDQHCERPLLRAGVVLRRSQPGLPALHRVLRR</sequence>
<feature type="compositionally biased region" description="Low complexity" evidence="1">
    <location>
        <begin position="12"/>
        <end position="29"/>
    </location>
</feature>
<comment type="caution">
    <text evidence="2">The sequence shown here is derived from an EMBL/GenBank/DDBJ whole genome shotgun (WGS) entry which is preliminary data.</text>
</comment>
<proteinExistence type="predicted"/>
<accession>A0A9W4H4L5</accession>